<name>F7QTC0_9LACO</name>
<dbReference type="Proteomes" id="UP000003074">
    <property type="component" value="Unassembled WGS sequence"/>
</dbReference>
<sequence>MSIMTLLSWKSPKLTARTIAMAAILIAMQIVLSKLSIGPDNLVKFSFGFIATMLMGYYLGPWLTGVAMAISDILTNSVFSTGGNFFIGFTFSAIISGIIAGAFLYNQEITLRRLFIYEFIQTLITNIFFTTLWIHIMYKAPIMALLTVRVPKNILTWIVYSIVGFLVLRAVSRLNLRSNDNTY</sequence>
<feature type="transmembrane region" description="Helical" evidence="1">
    <location>
        <begin position="114"/>
        <end position="134"/>
    </location>
</feature>
<keyword evidence="1" id="KW-0472">Membrane</keyword>
<feature type="transmembrane region" description="Helical" evidence="1">
    <location>
        <begin position="85"/>
        <end position="105"/>
    </location>
</feature>
<dbReference type="InterPro" id="IPR024529">
    <property type="entry name" value="ECF_trnsprt_substrate-spec"/>
</dbReference>
<evidence type="ECO:0000313" key="2">
    <source>
        <dbReference type="EMBL" id="EGM51977.1"/>
    </source>
</evidence>
<dbReference type="AlphaFoldDB" id="F7QTC0"/>
<reference evidence="2 3" key="1">
    <citation type="journal article" date="2011" name="J. Bacteriol.">
        <title>Genome Sequence of Lactobacillus salivarius GJ-24, a Probiotic Strain Isolated from Healthy Adult Intestine.</title>
        <authorList>
            <person name="Cho Y.J."/>
            <person name="Choi J.K."/>
            <person name="Kim J.H."/>
            <person name="Lim Y.S."/>
            <person name="Ham J.S."/>
            <person name="Kang D.K."/>
            <person name="Chun J."/>
            <person name="Paik H.D."/>
            <person name="Kim G.B."/>
        </authorList>
    </citation>
    <scope>NUCLEOTIDE SEQUENCE [LARGE SCALE GENOMIC DNA]</scope>
    <source>
        <strain evidence="2 3">GJ-24</strain>
    </source>
</reference>
<dbReference type="Gene3D" id="1.10.1760.20">
    <property type="match status" value="1"/>
</dbReference>
<dbReference type="EMBL" id="AFOI01000002">
    <property type="protein sequence ID" value="EGM51977.1"/>
    <property type="molecule type" value="Genomic_DNA"/>
</dbReference>
<keyword evidence="1" id="KW-1133">Transmembrane helix</keyword>
<dbReference type="GO" id="GO:0022857">
    <property type="term" value="F:transmembrane transporter activity"/>
    <property type="evidence" value="ECO:0007669"/>
    <property type="project" value="InterPro"/>
</dbReference>
<proteinExistence type="predicted"/>
<evidence type="ECO:0000313" key="3">
    <source>
        <dbReference type="Proteomes" id="UP000003074"/>
    </source>
</evidence>
<dbReference type="NCBIfam" id="TIGR04518">
    <property type="entry name" value="ECF_S_folT_fam"/>
    <property type="match status" value="1"/>
</dbReference>
<feature type="transmembrane region" description="Helical" evidence="1">
    <location>
        <begin position="154"/>
        <end position="171"/>
    </location>
</feature>
<comment type="caution">
    <text evidence="2">The sequence shown here is derived from an EMBL/GenBank/DDBJ whole genome shotgun (WGS) entry which is preliminary data.</text>
</comment>
<dbReference type="InterPro" id="IPR030949">
    <property type="entry name" value="ECF_S_folate_fam"/>
</dbReference>
<dbReference type="PATRIC" id="fig|1041521.3.peg.399"/>
<gene>
    <name evidence="2" type="ORF">LSGJ_00397</name>
</gene>
<evidence type="ECO:0000256" key="1">
    <source>
        <dbReference type="SAM" id="Phobius"/>
    </source>
</evidence>
<organism evidence="2 3">
    <name type="scientific">Ligilactobacillus salivarius GJ-24</name>
    <dbReference type="NCBI Taxonomy" id="1041521"/>
    <lineage>
        <taxon>Bacteria</taxon>
        <taxon>Bacillati</taxon>
        <taxon>Bacillota</taxon>
        <taxon>Bacilli</taxon>
        <taxon>Lactobacillales</taxon>
        <taxon>Lactobacillaceae</taxon>
        <taxon>Ligilactobacillus</taxon>
    </lineage>
</organism>
<feature type="transmembrane region" description="Helical" evidence="1">
    <location>
        <begin position="45"/>
        <end position="65"/>
    </location>
</feature>
<dbReference type="Pfam" id="PF12822">
    <property type="entry name" value="ECF_trnsprt"/>
    <property type="match status" value="1"/>
</dbReference>
<feature type="transmembrane region" description="Helical" evidence="1">
    <location>
        <begin position="14"/>
        <end position="33"/>
    </location>
</feature>
<accession>F7QTC0</accession>
<protein>
    <submittedName>
        <fullName evidence="2">Uncharacterized protein</fullName>
    </submittedName>
</protein>
<keyword evidence="1" id="KW-0812">Transmembrane</keyword>